<proteinExistence type="predicted"/>
<protein>
    <submittedName>
        <fullName evidence="1">Uncharacterized protein</fullName>
    </submittedName>
</protein>
<reference evidence="1 2" key="1">
    <citation type="submission" date="2023-03" db="EMBL/GenBank/DDBJ databases">
        <title>Isolation and description of six Streptomyces strains from soil environments, able to metabolize different microbial glucans.</title>
        <authorList>
            <person name="Widen T."/>
            <person name="Larsbrink J."/>
        </authorList>
    </citation>
    <scope>NUCLEOTIDE SEQUENCE [LARGE SCALE GENOMIC DNA]</scope>
    <source>
        <strain evidence="1 2">Alt2</strain>
    </source>
</reference>
<organism evidence="1 2">
    <name type="scientific">Streptomyces poriferorum</name>
    <dbReference type="NCBI Taxonomy" id="2798799"/>
    <lineage>
        <taxon>Bacteria</taxon>
        <taxon>Bacillati</taxon>
        <taxon>Actinomycetota</taxon>
        <taxon>Actinomycetes</taxon>
        <taxon>Kitasatosporales</taxon>
        <taxon>Streptomycetaceae</taxon>
        <taxon>Streptomyces</taxon>
    </lineage>
</organism>
<sequence>MVGSVTHGVGYRAAAVTGGADVATPGIDGDPQRPFLYGALECNASPEGPSV</sequence>
<dbReference type="Proteomes" id="UP001235744">
    <property type="component" value="Chromosome"/>
</dbReference>
<dbReference type="EMBL" id="CP120988">
    <property type="protein sequence ID" value="WLQ61686.1"/>
    <property type="molecule type" value="Genomic_DNA"/>
</dbReference>
<name>A0ABY9J1T4_9ACTN</name>
<evidence type="ECO:0000313" key="1">
    <source>
        <dbReference type="EMBL" id="WLQ61686.1"/>
    </source>
</evidence>
<evidence type="ECO:0000313" key="2">
    <source>
        <dbReference type="Proteomes" id="UP001235744"/>
    </source>
</evidence>
<keyword evidence="2" id="KW-1185">Reference proteome</keyword>
<accession>A0ABY9J1T4</accession>
<gene>
    <name evidence="1" type="ORF">P8A19_14775</name>
</gene>